<gene>
    <name evidence="1" type="ORF">SAMN06265355_10399</name>
</gene>
<evidence type="ECO:0000313" key="1">
    <source>
        <dbReference type="EMBL" id="SNR48114.1"/>
    </source>
</evidence>
<organism evidence="1 2">
    <name type="scientific">Actinomadura mexicana</name>
    <dbReference type="NCBI Taxonomy" id="134959"/>
    <lineage>
        <taxon>Bacteria</taxon>
        <taxon>Bacillati</taxon>
        <taxon>Actinomycetota</taxon>
        <taxon>Actinomycetes</taxon>
        <taxon>Streptosporangiales</taxon>
        <taxon>Thermomonosporaceae</taxon>
        <taxon>Actinomadura</taxon>
    </lineage>
</organism>
<accession>A0A238WPD7</accession>
<proteinExistence type="predicted"/>
<protein>
    <submittedName>
        <fullName evidence="1">Uncharacterized protein</fullName>
    </submittedName>
</protein>
<sequence>MDFFNKYRWALLLSLVVAAVGGILAMAGGSKADRDTHPGNVGDWGTCPNGKEIKSLARGFSTPKDGVITRHLEQPGCSAAVKDPTGTVLYTEVIRSHRYVVVTGNGLTVTRLVDGRDPEDCKIGRPYRRCLASHDAVD</sequence>
<dbReference type="EMBL" id="FZNP01000003">
    <property type="protein sequence ID" value="SNR48114.1"/>
    <property type="molecule type" value="Genomic_DNA"/>
</dbReference>
<dbReference type="Proteomes" id="UP000198420">
    <property type="component" value="Unassembled WGS sequence"/>
</dbReference>
<dbReference type="AlphaFoldDB" id="A0A238WPD7"/>
<dbReference type="RefSeq" id="WP_143226982.1">
    <property type="nucleotide sequence ID" value="NZ_FZNP01000003.1"/>
</dbReference>
<keyword evidence="2" id="KW-1185">Reference proteome</keyword>
<evidence type="ECO:0000313" key="2">
    <source>
        <dbReference type="Proteomes" id="UP000198420"/>
    </source>
</evidence>
<reference evidence="2" key="1">
    <citation type="submission" date="2017-06" db="EMBL/GenBank/DDBJ databases">
        <authorList>
            <person name="Varghese N."/>
            <person name="Submissions S."/>
        </authorList>
    </citation>
    <scope>NUCLEOTIDE SEQUENCE [LARGE SCALE GENOMIC DNA]</scope>
    <source>
        <strain evidence="2">DSM 44485</strain>
    </source>
</reference>
<name>A0A238WPD7_9ACTN</name>